<dbReference type="EMBL" id="NBTZ01000050">
    <property type="protein sequence ID" value="OTP75391.1"/>
    <property type="molecule type" value="Genomic_DNA"/>
</dbReference>
<feature type="domain" description="Bacterial virulence protein VirB8" evidence="7">
    <location>
        <begin position="21"/>
        <end position="234"/>
    </location>
</feature>
<feature type="transmembrane region" description="Helical" evidence="6">
    <location>
        <begin position="39"/>
        <end position="61"/>
    </location>
</feature>
<evidence type="ECO:0000259" key="7">
    <source>
        <dbReference type="Pfam" id="PF04335"/>
    </source>
</evidence>
<sequence>MNELREFIEAHDDIQAALANSAAWHDSQAERDRKEIRTAWRVTGGAGVVAVLAIVVAITAVRTAYVPPPPPEVLLMNKVTGQVEPLVSLETARESVGDALMQHYISEFMRYRENYTYDTAEEGYYGAAAFMSPQLQAQWAAYWDTNNPQSPYNYYKKDATVRMEINSITLNTSGAGVQDTATVRFTRTVKRNSETTITRWVATIAYMQVNAPVDVKSKRLNPDGLQIRTYQVDPDIGMGGSSVTPASALPTPVSPAVQQGGLVAPRVPTQPASQGSQQ</sequence>
<dbReference type="Gene3D" id="3.10.450.230">
    <property type="entry name" value="VirB8 protein"/>
    <property type="match status" value="1"/>
</dbReference>
<dbReference type="CDD" id="cd16424">
    <property type="entry name" value="VirB8"/>
    <property type="match status" value="1"/>
</dbReference>
<evidence type="ECO:0000313" key="9">
    <source>
        <dbReference type="Proteomes" id="UP000195221"/>
    </source>
</evidence>
<dbReference type="InterPro" id="IPR007430">
    <property type="entry name" value="VirB8"/>
</dbReference>
<evidence type="ECO:0000256" key="5">
    <source>
        <dbReference type="SAM" id="MobiDB-lite"/>
    </source>
</evidence>
<name>A0A242MVC8_CABSO</name>
<comment type="subcellular location">
    <subcellularLocation>
        <location evidence="1">Membrane</location>
        <topology evidence="1">Single-pass membrane protein</topology>
    </subcellularLocation>
</comment>
<keyword evidence="2 6" id="KW-0812">Transmembrane</keyword>
<feature type="region of interest" description="Disordered" evidence="5">
    <location>
        <begin position="236"/>
        <end position="278"/>
    </location>
</feature>
<organism evidence="8 9">
    <name type="scientific">Caballeronia sordidicola</name>
    <name type="common">Burkholderia sordidicola</name>
    <dbReference type="NCBI Taxonomy" id="196367"/>
    <lineage>
        <taxon>Bacteria</taxon>
        <taxon>Pseudomonadati</taxon>
        <taxon>Pseudomonadota</taxon>
        <taxon>Betaproteobacteria</taxon>
        <taxon>Burkholderiales</taxon>
        <taxon>Burkholderiaceae</taxon>
        <taxon>Caballeronia</taxon>
    </lineage>
</organism>
<gene>
    <name evidence="8" type="ORF">PAMC26577_13280</name>
</gene>
<evidence type="ECO:0000313" key="8">
    <source>
        <dbReference type="EMBL" id="OTP75391.1"/>
    </source>
</evidence>
<dbReference type="Pfam" id="PF04335">
    <property type="entry name" value="VirB8"/>
    <property type="match status" value="1"/>
</dbReference>
<evidence type="ECO:0000256" key="2">
    <source>
        <dbReference type="ARBA" id="ARBA00022692"/>
    </source>
</evidence>
<reference evidence="8 9" key="1">
    <citation type="submission" date="2017-03" db="EMBL/GenBank/DDBJ databases">
        <title>Genome analysis of strain PAMC 26577.</title>
        <authorList>
            <person name="Oh H.-M."/>
            <person name="Yang J.-A."/>
        </authorList>
    </citation>
    <scope>NUCLEOTIDE SEQUENCE [LARGE SCALE GENOMIC DNA]</scope>
    <source>
        <strain evidence="8 9">PAMC 26577</strain>
    </source>
</reference>
<comment type="caution">
    <text evidence="8">The sequence shown here is derived from an EMBL/GenBank/DDBJ whole genome shotgun (WGS) entry which is preliminary data.</text>
</comment>
<keyword evidence="3 6" id="KW-1133">Transmembrane helix</keyword>
<dbReference type="AlphaFoldDB" id="A0A242MVC8"/>
<evidence type="ECO:0000256" key="4">
    <source>
        <dbReference type="ARBA" id="ARBA00023136"/>
    </source>
</evidence>
<dbReference type="InterPro" id="IPR032710">
    <property type="entry name" value="NTF2-like_dom_sf"/>
</dbReference>
<protein>
    <submittedName>
        <fullName evidence="8">Inner membrane protein forms channel for type IV secretion of T-DNA complex, VirB8</fullName>
    </submittedName>
</protein>
<dbReference type="SUPFAM" id="SSF54427">
    <property type="entry name" value="NTF2-like"/>
    <property type="match status" value="1"/>
</dbReference>
<evidence type="ECO:0000256" key="6">
    <source>
        <dbReference type="SAM" id="Phobius"/>
    </source>
</evidence>
<dbReference type="GO" id="GO:0016020">
    <property type="term" value="C:membrane"/>
    <property type="evidence" value="ECO:0007669"/>
    <property type="project" value="UniProtKB-SubCell"/>
</dbReference>
<accession>A0A242MVC8</accession>
<keyword evidence="4 6" id="KW-0472">Membrane</keyword>
<proteinExistence type="predicted"/>
<dbReference type="Proteomes" id="UP000195221">
    <property type="component" value="Unassembled WGS sequence"/>
</dbReference>
<evidence type="ECO:0000256" key="1">
    <source>
        <dbReference type="ARBA" id="ARBA00004167"/>
    </source>
</evidence>
<evidence type="ECO:0000256" key="3">
    <source>
        <dbReference type="ARBA" id="ARBA00022989"/>
    </source>
</evidence>